<proteinExistence type="predicted"/>
<evidence type="ECO:0000313" key="2">
    <source>
        <dbReference type="EMBL" id="GAA4929405.1"/>
    </source>
</evidence>
<feature type="domain" description="DUF397" evidence="1">
    <location>
        <begin position="4"/>
        <end position="56"/>
    </location>
</feature>
<reference evidence="3" key="1">
    <citation type="journal article" date="2019" name="Int. J. Syst. Evol. Microbiol.">
        <title>The Global Catalogue of Microorganisms (GCM) 10K type strain sequencing project: providing services to taxonomists for standard genome sequencing and annotation.</title>
        <authorList>
            <consortium name="The Broad Institute Genomics Platform"/>
            <consortium name="The Broad Institute Genome Sequencing Center for Infectious Disease"/>
            <person name="Wu L."/>
            <person name="Ma J."/>
        </authorList>
    </citation>
    <scope>NUCLEOTIDE SEQUENCE [LARGE SCALE GENOMIC DNA]</scope>
    <source>
        <strain evidence="3">JCM 18123</strain>
    </source>
</reference>
<gene>
    <name evidence="2" type="ORF">GCM10023224_06140</name>
</gene>
<dbReference type="EMBL" id="BAABIK010000002">
    <property type="protein sequence ID" value="GAA4929405.1"/>
    <property type="molecule type" value="Genomic_DNA"/>
</dbReference>
<dbReference type="RefSeq" id="WP_345555375.1">
    <property type="nucleotide sequence ID" value="NZ_BAABIK010000002.1"/>
</dbReference>
<dbReference type="Proteomes" id="UP001499993">
    <property type="component" value="Unassembled WGS sequence"/>
</dbReference>
<keyword evidence="3" id="KW-1185">Reference proteome</keyword>
<dbReference type="InterPro" id="IPR007278">
    <property type="entry name" value="DUF397"/>
</dbReference>
<protein>
    <recommendedName>
        <fullName evidence="1">DUF397 domain-containing protein</fullName>
    </recommendedName>
</protein>
<organism evidence="2 3">
    <name type="scientific">Streptomonospora halophila</name>
    <dbReference type="NCBI Taxonomy" id="427369"/>
    <lineage>
        <taxon>Bacteria</taxon>
        <taxon>Bacillati</taxon>
        <taxon>Actinomycetota</taxon>
        <taxon>Actinomycetes</taxon>
        <taxon>Streptosporangiales</taxon>
        <taxon>Nocardiopsidaceae</taxon>
        <taxon>Streptomonospora</taxon>
    </lineage>
</organism>
<sequence length="59" mass="6854">MDRQWRKSTYSGVRNECVEARVSNGEHSAQVRDTQHRDHGHLTFPPHEWAAFVGELHSL</sequence>
<evidence type="ECO:0000259" key="1">
    <source>
        <dbReference type="Pfam" id="PF04149"/>
    </source>
</evidence>
<comment type="caution">
    <text evidence="2">The sequence shown here is derived from an EMBL/GenBank/DDBJ whole genome shotgun (WGS) entry which is preliminary data.</text>
</comment>
<name>A0ABP9G608_9ACTN</name>
<dbReference type="Pfam" id="PF04149">
    <property type="entry name" value="DUF397"/>
    <property type="match status" value="1"/>
</dbReference>
<evidence type="ECO:0000313" key="3">
    <source>
        <dbReference type="Proteomes" id="UP001499993"/>
    </source>
</evidence>
<accession>A0ABP9G608</accession>